<comment type="caution">
    <text evidence="1">The sequence shown here is derived from an EMBL/GenBank/DDBJ whole genome shotgun (WGS) entry which is preliminary data.</text>
</comment>
<dbReference type="Proteomes" id="UP001054945">
    <property type="component" value="Unassembled WGS sequence"/>
</dbReference>
<gene>
    <name evidence="1" type="ORF">CEXT_464581</name>
</gene>
<accession>A0AAV4MHD6</accession>
<proteinExistence type="predicted"/>
<name>A0AAV4MHD6_CAEEX</name>
<reference evidence="1 2" key="1">
    <citation type="submission" date="2021-06" db="EMBL/GenBank/DDBJ databases">
        <title>Caerostris extrusa draft genome.</title>
        <authorList>
            <person name="Kono N."/>
            <person name="Arakawa K."/>
        </authorList>
    </citation>
    <scope>NUCLEOTIDE SEQUENCE [LARGE SCALE GENOMIC DNA]</scope>
</reference>
<keyword evidence="2" id="KW-1185">Reference proteome</keyword>
<dbReference type="EMBL" id="BPLR01019771">
    <property type="protein sequence ID" value="GIX71612.1"/>
    <property type="molecule type" value="Genomic_DNA"/>
</dbReference>
<sequence length="109" mass="12582">METAILTKDISFSKLLPAHFYFINQNPFNTSIQTKKQNSFSWPSHLLRLHQPTLLLTATVTARPCICLSERRPVSRTERAGSILDPLHDVLMRFRAPRQRKSDRIPVVI</sequence>
<dbReference type="AlphaFoldDB" id="A0AAV4MHD6"/>
<protein>
    <submittedName>
        <fullName evidence="1">Uncharacterized protein</fullName>
    </submittedName>
</protein>
<evidence type="ECO:0000313" key="2">
    <source>
        <dbReference type="Proteomes" id="UP001054945"/>
    </source>
</evidence>
<organism evidence="1 2">
    <name type="scientific">Caerostris extrusa</name>
    <name type="common">Bark spider</name>
    <name type="synonym">Caerostris bankana</name>
    <dbReference type="NCBI Taxonomy" id="172846"/>
    <lineage>
        <taxon>Eukaryota</taxon>
        <taxon>Metazoa</taxon>
        <taxon>Ecdysozoa</taxon>
        <taxon>Arthropoda</taxon>
        <taxon>Chelicerata</taxon>
        <taxon>Arachnida</taxon>
        <taxon>Araneae</taxon>
        <taxon>Araneomorphae</taxon>
        <taxon>Entelegynae</taxon>
        <taxon>Araneoidea</taxon>
        <taxon>Araneidae</taxon>
        <taxon>Caerostris</taxon>
    </lineage>
</organism>
<evidence type="ECO:0000313" key="1">
    <source>
        <dbReference type="EMBL" id="GIX71612.1"/>
    </source>
</evidence>